<gene>
    <name evidence="5" type="ORF">HF577_11960</name>
</gene>
<dbReference type="SMART" id="SM00822">
    <property type="entry name" value="PKS_KR"/>
    <property type="match status" value="1"/>
</dbReference>
<organism evidence="5 6">
    <name type="scientific">Pseudonocardia xinjiangensis</name>
    <dbReference type="NCBI Taxonomy" id="75289"/>
    <lineage>
        <taxon>Bacteria</taxon>
        <taxon>Bacillati</taxon>
        <taxon>Actinomycetota</taxon>
        <taxon>Actinomycetes</taxon>
        <taxon>Pseudonocardiales</taxon>
        <taxon>Pseudonocardiaceae</taxon>
        <taxon>Pseudonocardia</taxon>
    </lineage>
</organism>
<dbReference type="InterPro" id="IPR020904">
    <property type="entry name" value="Sc_DH/Rdtase_CS"/>
</dbReference>
<keyword evidence="6" id="KW-1185">Reference proteome</keyword>
<dbReference type="InterPro" id="IPR057326">
    <property type="entry name" value="KR_dom"/>
</dbReference>
<dbReference type="Pfam" id="PF00106">
    <property type="entry name" value="adh_short"/>
    <property type="match status" value="1"/>
</dbReference>
<keyword evidence="2" id="KW-0560">Oxidoreductase</keyword>
<dbReference type="PROSITE" id="PS00061">
    <property type="entry name" value="ADH_SHORT"/>
    <property type="match status" value="1"/>
</dbReference>
<name>A0ABX1REH6_9PSEU</name>
<dbReference type="Proteomes" id="UP001296706">
    <property type="component" value="Unassembled WGS sequence"/>
</dbReference>
<accession>A0ABX1REH6</accession>
<dbReference type="PRINTS" id="PR00081">
    <property type="entry name" value="GDHRDH"/>
</dbReference>
<dbReference type="InterPro" id="IPR002347">
    <property type="entry name" value="SDR_fam"/>
</dbReference>
<evidence type="ECO:0000313" key="6">
    <source>
        <dbReference type="Proteomes" id="UP001296706"/>
    </source>
</evidence>
<dbReference type="CDD" id="cd05233">
    <property type="entry name" value="SDR_c"/>
    <property type="match status" value="1"/>
</dbReference>
<dbReference type="RefSeq" id="WP_169395871.1">
    <property type="nucleotide sequence ID" value="NZ_BAAAJH010000013.1"/>
</dbReference>
<evidence type="ECO:0000256" key="3">
    <source>
        <dbReference type="RuleBase" id="RU000363"/>
    </source>
</evidence>
<evidence type="ECO:0000256" key="2">
    <source>
        <dbReference type="ARBA" id="ARBA00023002"/>
    </source>
</evidence>
<comment type="similarity">
    <text evidence="1 3">Belongs to the short-chain dehydrogenases/reductases (SDR) family.</text>
</comment>
<dbReference type="SUPFAM" id="SSF51735">
    <property type="entry name" value="NAD(P)-binding Rossmann-fold domains"/>
    <property type="match status" value="1"/>
</dbReference>
<proteinExistence type="inferred from homology"/>
<evidence type="ECO:0000313" key="5">
    <source>
        <dbReference type="EMBL" id="NMH77794.1"/>
    </source>
</evidence>
<sequence>MSLSGKTVIVTGGASGIGAVYSAALVREGAVVYIADITDGTSLEAELSQGEPGRAIFVRTDVGDEESVRALVGTVITEHGRIDVLINNAALFATLEPTPYDQIDLALWDRVMRVNLAGAFLLCKHVGPHMAARGAGRIVNIGSGTSIKGHPGMLHYAASKGAITALTRTLARELGEHGVVVNMLSPGFTLSDTVVKDNPGLVDVARAGVATRSIHRDMYPDDLVGALLFLASEASGGFLTGQTLLVDGGQLNT</sequence>
<dbReference type="PRINTS" id="PR00080">
    <property type="entry name" value="SDRFAMILY"/>
</dbReference>
<feature type="domain" description="Ketoreductase" evidence="4">
    <location>
        <begin position="6"/>
        <end position="187"/>
    </location>
</feature>
<dbReference type="EMBL" id="JAAXKY010000030">
    <property type="protein sequence ID" value="NMH77794.1"/>
    <property type="molecule type" value="Genomic_DNA"/>
</dbReference>
<dbReference type="PANTHER" id="PTHR42760">
    <property type="entry name" value="SHORT-CHAIN DEHYDROGENASES/REDUCTASES FAMILY MEMBER"/>
    <property type="match status" value="1"/>
</dbReference>
<dbReference type="PANTHER" id="PTHR42760:SF133">
    <property type="entry name" value="3-OXOACYL-[ACYL-CARRIER-PROTEIN] REDUCTASE"/>
    <property type="match status" value="1"/>
</dbReference>
<reference evidence="5 6" key="1">
    <citation type="submission" date="2020-04" db="EMBL/GenBank/DDBJ databases">
        <authorList>
            <person name="Klaysubun C."/>
            <person name="Duangmal K."/>
            <person name="Lipun K."/>
        </authorList>
    </citation>
    <scope>NUCLEOTIDE SEQUENCE [LARGE SCALE GENOMIC DNA]</scope>
    <source>
        <strain evidence="5 6">JCM 11839</strain>
    </source>
</reference>
<protein>
    <submittedName>
        <fullName evidence="5">SDR family oxidoreductase</fullName>
    </submittedName>
</protein>
<dbReference type="InterPro" id="IPR036291">
    <property type="entry name" value="NAD(P)-bd_dom_sf"/>
</dbReference>
<evidence type="ECO:0000259" key="4">
    <source>
        <dbReference type="SMART" id="SM00822"/>
    </source>
</evidence>
<evidence type="ECO:0000256" key="1">
    <source>
        <dbReference type="ARBA" id="ARBA00006484"/>
    </source>
</evidence>
<dbReference type="Gene3D" id="3.40.50.720">
    <property type="entry name" value="NAD(P)-binding Rossmann-like Domain"/>
    <property type="match status" value="1"/>
</dbReference>
<comment type="caution">
    <text evidence="5">The sequence shown here is derived from an EMBL/GenBank/DDBJ whole genome shotgun (WGS) entry which is preliminary data.</text>
</comment>